<evidence type="ECO:0000256" key="1">
    <source>
        <dbReference type="SAM" id="MobiDB-lite"/>
    </source>
</evidence>
<organism evidence="2 3">
    <name type="scientific">Paracoccus denitrificans</name>
    <dbReference type="NCBI Taxonomy" id="266"/>
    <lineage>
        <taxon>Bacteria</taxon>
        <taxon>Pseudomonadati</taxon>
        <taxon>Pseudomonadota</taxon>
        <taxon>Alphaproteobacteria</taxon>
        <taxon>Rhodobacterales</taxon>
        <taxon>Paracoccaceae</taxon>
        <taxon>Paracoccus</taxon>
    </lineage>
</organism>
<accession>A0A533HXY0</accession>
<evidence type="ECO:0000313" key="3">
    <source>
        <dbReference type="Proteomes" id="UP000315344"/>
    </source>
</evidence>
<feature type="region of interest" description="Disordered" evidence="1">
    <location>
        <begin position="58"/>
        <end position="95"/>
    </location>
</feature>
<evidence type="ECO:0008006" key="4">
    <source>
        <dbReference type="Google" id="ProtNLM"/>
    </source>
</evidence>
<dbReference type="EMBL" id="VAFL01000039">
    <property type="protein sequence ID" value="TKW63077.1"/>
    <property type="molecule type" value="Genomic_DNA"/>
</dbReference>
<proteinExistence type="predicted"/>
<name>A0A533HXY0_PARDE</name>
<evidence type="ECO:0000313" key="2">
    <source>
        <dbReference type="EMBL" id="TKW63077.1"/>
    </source>
</evidence>
<comment type="caution">
    <text evidence="2">The sequence shown here is derived from an EMBL/GenBank/DDBJ whole genome shotgun (WGS) entry which is preliminary data.</text>
</comment>
<reference evidence="2 3" key="1">
    <citation type="journal article" date="2017" name="Nat. Commun.">
        <title>In situ click chemistry generation of cyclooxygenase-2 inhibitors.</title>
        <authorList>
            <person name="Bhardwaj A."/>
            <person name="Kaur J."/>
            <person name="Wuest M."/>
            <person name="Wuest F."/>
        </authorList>
    </citation>
    <scope>NUCLEOTIDE SEQUENCE [LARGE SCALE GENOMIC DNA]</scope>
    <source>
        <strain evidence="2">S2_012_000_R3_94</strain>
    </source>
</reference>
<dbReference type="Proteomes" id="UP000315344">
    <property type="component" value="Unassembled WGS sequence"/>
</dbReference>
<sequence>MLKHLNFPDALCAEVDAIRGDESFTSWLAGAARMRLDSGKHDQLDRIEAMLKVLTGGHNAPVTPQEPPKKIWGGRPLKGPNNAPKKRQQAPRGGISPAQQVIIELCNAAEGSEGLDQAIADELNRRGMLSPSGVEWTHRTIMNTRVRLRKRGLIS</sequence>
<gene>
    <name evidence="2" type="ORF">DI616_19975</name>
</gene>
<dbReference type="AlphaFoldDB" id="A0A533HXY0"/>
<protein>
    <recommendedName>
        <fullName evidence="4">Recombinase domain-containing protein</fullName>
    </recommendedName>
</protein>